<dbReference type="InterPro" id="IPR008271">
    <property type="entry name" value="Ser/Thr_kinase_AS"/>
</dbReference>
<dbReference type="InterPro" id="IPR000719">
    <property type="entry name" value="Prot_kinase_dom"/>
</dbReference>
<organism evidence="6 7">
    <name type="scientific">Tritrichomonas musculus</name>
    <dbReference type="NCBI Taxonomy" id="1915356"/>
    <lineage>
        <taxon>Eukaryota</taxon>
        <taxon>Metamonada</taxon>
        <taxon>Parabasalia</taxon>
        <taxon>Tritrichomonadida</taxon>
        <taxon>Tritrichomonadidae</taxon>
        <taxon>Tritrichomonas</taxon>
    </lineage>
</organism>
<dbReference type="PROSITE" id="PS00107">
    <property type="entry name" value="PROTEIN_KINASE_ATP"/>
    <property type="match status" value="1"/>
</dbReference>
<feature type="domain" description="Protein kinase" evidence="5">
    <location>
        <begin position="570"/>
        <end position="844"/>
    </location>
</feature>
<dbReference type="PROSITE" id="PS50011">
    <property type="entry name" value="PROTEIN_KINASE_DOM"/>
    <property type="match status" value="3"/>
</dbReference>
<feature type="domain" description="Protein kinase" evidence="5">
    <location>
        <begin position="224"/>
        <end position="501"/>
    </location>
</feature>
<dbReference type="Gene3D" id="1.25.40.10">
    <property type="entry name" value="Tetratricopeptide repeat domain"/>
    <property type="match status" value="1"/>
</dbReference>
<dbReference type="PANTHER" id="PTHR44329">
    <property type="entry name" value="SERINE/THREONINE-PROTEIN KINASE TNNI3K-RELATED"/>
    <property type="match status" value="1"/>
</dbReference>
<dbReference type="InterPro" id="IPR001245">
    <property type="entry name" value="Ser-Thr/Tyr_kinase_cat_dom"/>
</dbReference>
<protein>
    <recommendedName>
        <fullName evidence="5">Protein kinase domain-containing protein</fullName>
    </recommendedName>
</protein>
<comment type="caution">
    <text evidence="6">The sequence shown here is derived from an EMBL/GenBank/DDBJ whole genome shotgun (WGS) entry which is preliminary data.</text>
</comment>
<dbReference type="InterPro" id="IPR011009">
    <property type="entry name" value="Kinase-like_dom_sf"/>
</dbReference>
<evidence type="ECO:0000313" key="7">
    <source>
        <dbReference type="Proteomes" id="UP001470230"/>
    </source>
</evidence>
<dbReference type="PRINTS" id="PR00109">
    <property type="entry name" value="TYRKINASE"/>
</dbReference>
<name>A0ABR2L2Y5_9EUKA</name>
<reference evidence="6 7" key="1">
    <citation type="submission" date="2024-04" db="EMBL/GenBank/DDBJ databases">
        <title>Tritrichomonas musculus Genome.</title>
        <authorList>
            <person name="Alves-Ferreira E."/>
            <person name="Grigg M."/>
            <person name="Lorenzi H."/>
            <person name="Galac M."/>
        </authorList>
    </citation>
    <scope>NUCLEOTIDE SEQUENCE [LARGE SCALE GENOMIC DNA]</scope>
    <source>
        <strain evidence="6 7">EAF2021</strain>
    </source>
</reference>
<feature type="binding site" evidence="4">
    <location>
        <position position="253"/>
    </location>
    <ligand>
        <name>ATP</name>
        <dbReference type="ChEBI" id="CHEBI:30616"/>
    </ligand>
</feature>
<accession>A0ABR2L2Y5</accession>
<dbReference type="PROSITE" id="PS00108">
    <property type="entry name" value="PROTEIN_KINASE_ST"/>
    <property type="match status" value="1"/>
</dbReference>
<dbReference type="InterPro" id="IPR017441">
    <property type="entry name" value="Protein_kinase_ATP_BS"/>
</dbReference>
<evidence type="ECO:0000256" key="3">
    <source>
        <dbReference type="ARBA" id="ARBA00022840"/>
    </source>
</evidence>
<proteinExistence type="predicted"/>
<evidence type="ECO:0000256" key="1">
    <source>
        <dbReference type="ARBA" id="ARBA00022527"/>
    </source>
</evidence>
<dbReference type="Proteomes" id="UP001470230">
    <property type="component" value="Unassembled WGS sequence"/>
</dbReference>
<keyword evidence="2 4" id="KW-0547">Nucleotide-binding</keyword>
<dbReference type="InterPro" id="IPR051681">
    <property type="entry name" value="Ser/Thr_Kinases-Pseudokinases"/>
</dbReference>
<evidence type="ECO:0000313" key="6">
    <source>
        <dbReference type="EMBL" id="KAK8897679.1"/>
    </source>
</evidence>
<evidence type="ECO:0000256" key="2">
    <source>
        <dbReference type="ARBA" id="ARBA00022741"/>
    </source>
</evidence>
<keyword evidence="1" id="KW-0808">Transferase</keyword>
<sequence length="1005" mass="117113">MAYLHSHDIIHTKLKPSNIFLDDFLFTKIYGYNYCTNLSTNPIPDINQLISFTNNFNNGFYTSLEHSNYYKDSSAGDVYSFAIITYVLISNQNPFPEKSKEIKRQVLSGKLRPTFNESVPCCYRKLIEKCWAHEPKERPTFDEITYHLKTNSEFINENIDKEEYLNYINFIEKAQSTKNDLQVDDFIKTTNKTFRKVHIDFKNIQDPFKQNFLINMGSLDLQKYERQQKIGEGGFGVVYQLREKDEGTLYAAKISKLEIDQSRNDTIIDLSREINIISQLNHPTILSYIGFSPINFKNKQKPVIVTEYASNGSLDKILEKERKGFGIHEWDDTKKLINIYGIASGLSYLHRQDIIHRDLKPANILLDDYLYPKIADFGLSKKLTEQDKYDKWRKTPKTSGFKGTYSYCAPEVIDSNIYTKSGDVYSFGMIMYEIMTNEIPFQSINIFQLMLKLSKGYRPNIKYPIPYCYRKLIENCWCQNPDFRPKIDDVVKKLETDKQFLTQNVDEEEFHNYIYSIKGNVNECVQENTENQSICNFANKVSFNNKSSNKVEENDIIETEENIFIDLAKYKRKDIISKGEFSKLYKLQEIDTGLLFSGQISILKTKKIPKDDLNNFSPELKIIIELNHPSLLKFIGYSPLDFKKSRKPVIVTEYVCNGSLEDILHHERIGKSIDGWNETKKLINIFGIASAMSYLHSKNIIHRSLKTSTIYLDEILTPKIGDFGLSTRFPSSEDITVQTISCVKAIPIYSAPEVLQSNEYSKSSDVYAFSFIVFEILTNEIPFQNITNNNQIFNEVVINHKRPEIKKTIPNSYRYLIEKCWSQNANDRPTFDQIVTNLKTDPQFITSNINKDDYFQYIKIVEKQIKSIKIEEKDDSLNNNFCNSYEINEKNIEKLELLAKKYSLQNDTENIFKYFNILIKTGNCAIPLEYAVCLYKSKQYEQAFKYFTLISEINHPIAKYFVGIMKYYGRGCKRNLDDSYKILKSLSDNGIDRASEFIEDKFKKI</sequence>
<keyword evidence="3 4" id="KW-0067">ATP-binding</keyword>
<dbReference type="Pfam" id="PF00069">
    <property type="entry name" value="Pkinase"/>
    <property type="match status" value="1"/>
</dbReference>
<feature type="domain" description="Protein kinase" evidence="5">
    <location>
        <begin position="1"/>
        <end position="155"/>
    </location>
</feature>
<dbReference type="SUPFAM" id="SSF56112">
    <property type="entry name" value="Protein kinase-like (PK-like)"/>
    <property type="match status" value="3"/>
</dbReference>
<keyword evidence="1" id="KW-0723">Serine/threonine-protein kinase</keyword>
<keyword evidence="7" id="KW-1185">Reference proteome</keyword>
<dbReference type="PANTHER" id="PTHR44329:SF214">
    <property type="entry name" value="PROTEIN KINASE DOMAIN-CONTAINING PROTEIN"/>
    <property type="match status" value="1"/>
</dbReference>
<dbReference type="SMART" id="SM00220">
    <property type="entry name" value="S_TKc"/>
    <property type="match status" value="2"/>
</dbReference>
<dbReference type="EMBL" id="JAPFFF010000002">
    <property type="protein sequence ID" value="KAK8897679.1"/>
    <property type="molecule type" value="Genomic_DNA"/>
</dbReference>
<dbReference type="SUPFAM" id="SSF81901">
    <property type="entry name" value="HCP-like"/>
    <property type="match status" value="1"/>
</dbReference>
<dbReference type="Gene3D" id="1.10.510.10">
    <property type="entry name" value="Transferase(Phosphotransferase) domain 1"/>
    <property type="match status" value="3"/>
</dbReference>
<evidence type="ECO:0000256" key="4">
    <source>
        <dbReference type="PROSITE-ProRule" id="PRU10141"/>
    </source>
</evidence>
<dbReference type="InterPro" id="IPR011990">
    <property type="entry name" value="TPR-like_helical_dom_sf"/>
</dbReference>
<evidence type="ECO:0000259" key="5">
    <source>
        <dbReference type="PROSITE" id="PS50011"/>
    </source>
</evidence>
<keyword evidence="1" id="KW-0418">Kinase</keyword>
<gene>
    <name evidence="6" type="ORF">M9Y10_015643</name>
</gene>
<dbReference type="Pfam" id="PF07714">
    <property type="entry name" value="PK_Tyr_Ser-Thr"/>
    <property type="match status" value="2"/>
</dbReference>